<feature type="region of interest" description="Disordered" evidence="4">
    <location>
        <begin position="403"/>
        <end position="423"/>
    </location>
</feature>
<feature type="transmembrane region" description="Helical" evidence="5">
    <location>
        <begin position="380"/>
        <end position="399"/>
    </location>
</feature>
<organism evidence="6 7">
    <name type="scientific">Seminavis robusta</name>
    <dbReference type="NCBI Taxonomy" id="568900"/>
    <lineage>
        <taxon>Eukaryota</taxon>
        <taxon>Sar</taxon>
        <taxon>Stramenopiles</taxon>
        <taxon>Ochrophyta</taxon>
        <taxon>Bacillariophyta</taxon>
        <taxon>Bacillariophyceae</taxon>
        <taxon>Bacillariophycidae</taxon>
        <taxon>Naviculales</taxon>
        <taxon>Naviculaceae</taxon>
        <taxon>Seminavis</taxon>
    </lineage>
</organism>
<dbReference type="Proteomes" id="UP001153069">
    <property type="component" value="Unassembled WGS sequence"/>
</dbReference>
<dbReference type="AlphaFoldDB" id="A0A9N8HDN0"/>
<evidence type="ECO:0000256" key="3">
    <source>
        <dbReference type="ARBA" id="ARBA00022737"/>
    </source>
</evidence>
<feature type="compositionally biased region" description="Basic and acidic residues" evidence="4">
    <location>
        <begin position="87"/>
        <end position="110"/>
    </location>
</feature>
<dbReference type="InterPro" id="IPR032675">
    <property type="entry name" value="LRR_dom_sf"/>
</dbReference>
<comment type="subcellular location">
    <subcellularLocation>
        <location evidence="1">Cell envelope</location>
    </subcellularLocation>
</comment>
<evidence type="ECO:0000256" key="2">
    <source>
        <dbReference type="ARBA" id="ARBA00022614"/>
    </source>
</evidence>
<feature type="compositionally biased region" description="Polar residues" evidence="4">
    <location>
        <begin position="211"/>
        <end position="224"/>
    </location>
</feature>
<dbReference type="PANTHER" id="PTHR48059">
    <property type="entry name" value="POLYGALACTURONASE INHIBITOR 1"/>
    <property type="match status" value="1"/>
</dbReference>
<accession>A0A9N8HDN0</accession>
<protein>
    <submittedName>
        <fullName evidence="6">Leucine Rich Repeat</fullName>
    </submittedName>
</protein>
<feature type="compositionally biased region" description="Basic residues" evidence="4">
    <location>
        <begin position="111"/>
        <end position="120"/>
    </location>
</feature>
<keyword evidence="7" id="KW-1185">Reference proteome</keyword>
<feature type="region of interest" description="Disordered" evidence="4">
    <location>
        <begin position="1"/>
        <end position="65"/>
    </location>
</feature>
<keyword evidence="5" id="KW-0812">Transmembrane</keyword>
<dbReference type="InterPro" id="IPR051848">
    <property type="entry name" value="PGIP"/>
</dbReference>
<reference evidence="6" key="1">
    <citation type="submission" date="2020-06" db="EMBL/GenBank/DDBJ databases">
        <authorList>
            <consortium name="Plant Systems Biology data submission"/>
        </authorList>
    </citation>
    <scope>NUCLEOTIDE SEQUENCE</scope>
    <source>
        <strain evidence="6">D6</strain>
    </source>
</reference>
<dbReference type="PANTHER" id="PTHR48059:SF30">
    <property type="entry name" value="OS06G0587000 PROTEIN"/>
    <property type="match status" value="1"/>
</dbReference>
<evidence type="ECO:0000313" key="7">
    <source>
        <dbReference type="Proteomes" id="UP001153069"/>
    </source>
</evidence>
<evidence type="ECO:0000256" key="5">
    <source>
        <dbReference type="SAM" id="Phobius"/>
    </source>
</evidence>
<feature type="region of interest" description="Disordered" evidence="4">
    <location>
        <begin position="211"/>
        <end position="232"/>
    </location>
</feature>
<dbReference type="SUPFAM" id="SSF52058">
    <property type="entry name" value="L domain-like"/>
    <property type="match status" value="1"/>
</dbReference>
<keyword evidence="2" id="KW-0433">Leucine-rich repeat</keyword>
<name>A0A9N8HDN0_9STRA</name>
<dbReference type="InterPro" id="IPR001611">
    <property type="entry name" value="Leu-rich_rpt"/>
</dbReference>
<dbReference type="FunFam" id="3.80.10.10:FF:000041">
    <property type="entry name" value="LRR receptor-like serine/threonine-protein kinase ERECTA"/>
    <property type="match status" value="1"/>
</dbReference>
<keyword evidence="5" id="KW-1133">Transmembrane helix</keyword>
<dbReference type="OrthoDB" id="46789at2759"/>
<keyword evidence="3" id="KW-0677">Repeat</keyword>
<dbReference type="Pfam" id="PF00560">
    <property type="entry name" value="LRR_1"/>
    <property type="match status" value="1"/>
</dbReference>
<feature type="compositionally biased region" description="Low complexity" evidence="4">
    <location>
        <begin position="125"/>
        <end position="139"/>
    </location>
</feature>
<gene>
    <name evidence="6" type="ORF">SEMRO_469_G149270.1</name>
</gene>
<keyword evidence="5" id="KW-0472">Membrane</keyword>
<comment type="caution">
    <text evidence="6">The sequence shown here is derived from an EMBL/GenBank/DDBJ whole genome shotgun (WGS) entry which is preliminary data.</text>
</comment>
<evidence type="ECO:0000256" key="1">
    <source>
        <dbReference type="ARBA" id="ARBA00004196"/>
    </source>
</evidence>
<evidence type="ECO:0000256" key="4">
    <source>
        <dbReference type="SAM" id="MobiDB-lite"/>
    </source>
</evidence>
<dbReference type="Gene3D" id="3.80.10.10">
    <property type="entry name" value="Ribonuclease Inhibitor"/>
    <property type="match status" value="1"/>
</dbReference>
<sequence>MQSTKNDDDDANQAAMMPSDTGTEEAEESQPRPPTRRTGTSRTGTPRDLDESNQSHSTSDDVIEKALRIRSSGGTCEAGDAEHRKLLAFEQEARASKTKSSDKSHNDIRRTSRTRTKKSARNKDTAPTTATQNTYTGTEETLDPLDLAKIVEARLKDSDDNPAVQERAKNLHPTNKGLQATSVGPETQGYEEEGLSPLDLAKIVEARLQDSSLDQGENTTTPEWGNSPPAVDTIEQQNHQEPKLSDMSGTGEANRIGLVDTNVAPDDTVQNDDNFGNMPPLERTTANRRAQVLPGAFPSGGNSQAGEEDLETTEMTRIEPATTQPPTIEPENGNSGLAVANLVDEDEYIAPEDLPQAQDYNLENENGSIETRMKEFKTKVLLGVIVLLAITIILVAIVTPRKKQDDPVPTSTPSEFPSSNPSQGPSSYSAYWLSLFPESTVSTILEDPESPQSMAFEWLVEEIDILRNLTAQRVVQRFVLATFYFANSDDQWSFSDNWLNHSVHECLWYSGLEDFYFFFGADQLLPLDHISPCEQDPAGYLEDGILYQGDGIMRHLWLQFNGLVGSGIPPELYLLTELRSLGLDELNLTSTIPEELSGLPSLEYISMNFCSLYGSIPEALGSWSKLGIMYFGWNSLTGTLPSSLFSLTMQSVALPENQLTGPLPTELGLLTKKKLNVNRTGIANSFGGLILSGAIPNELAALTDMILLYLDNSGFNGTIPKWLDSMTSIDTLFLSDNSFTGTIPTELGLLTEMLVLWLNSNALSGTIPTEIGMYEQVSQLCGCDLCICSDNTTSQTLEGERLVYVDGQLLLLSDEGYLLPLSEANLTEGNQTEPRTELLDDSAHS</sequence>
<dbReference type="EMBL" id="CAICTM010000468">
    <property type="protein sequence ID" value="CAB9511118.1"/>
    <property type="molecule type" value="Genomic_DNA"/>
</dbReference>
<proteinExistence type="predicted"/>
<feature type="region of interest" description="Disordered" evidence="4">
    <location>
        <begin position="87"/>
        <end position="141"/>
    </location>
</feature>
<evidence type="ECO:0000313" key="6">
    <source>
        <dbReference type="EMBL" id="CAB9511118.1"/>
    </source>
</evidence>